<reference evidence="1 2" key="1">
    <citation type="journal article" date="2019" name="ISME J.">
        <title>Genome analyses of uncultured TG2/ZB3 bacteria in 'Margulisbacteria' specifically attached to ectosymbiotic spirochetes of protists in the termite gut.</title>
        <authorList>
            <person name="Utami Y.D."/>
            <person name="Kuwahara H."/>
            <person name="Igai K."/>
            <person name="Murakami T."/>
            <person name="Sugaya K."/>
            <person name="Morikawa T."/>
            <person name="Nagura Y."/>
            <person name="Yuki M."/>
            <person name="Deevong P."/>
            <person name="Inoue T."/>
            <person name="Kihara K."/>
            <person name="Lo N."/>
            <person name="Yamada A."/>
            <person name="Ohkuma M."/>
            <person name="Hongoh Y."/>
        </authorList>
    </citation>
    <scope>NUCLEOTIDE SEQUENCE [LARGE SCALE GENOMIC DNA]</scope>
    <source>
        <strain evidence="1">NkOx7-02</strain>
    </source>
</reference>
<dbReference type="InterPro" id="IPR008323">
    <property type="entry name" value="UCP033563"/>
</dbReference>
<dbReference type="AlphaFoldDB" id="A0A388TG30"/>
<organism evidence="1 2">
    <name type="scientific">Candidatus Termititenax persephonae</name>
    <dbReference type="NCBI Taxonomy" id="2218525"/>
    <lineage>
        <taxon>Bacteria</taxon>
        <taxon>Bacillati</taxon>
        <taxon>Candidatus Margulisiibacteriota</taxon>
        <taxon>Candidatus Termititenacia</taxon>
        <taxon>Candidatus Termititenacales</taxon>
        <taxon>Candidatus Termititenacaceae</taxon>
        <taxon>Candidatus Termititenax</taxon>
    </lineage>
</organism>
<evidence type="ECO:0000313" key="1">
    <source>
        <dbReference type="EMBL" id="GBR76037.1"/>
    </source>
</evidence>
<name>A0A388TG30_9BACT</name>
<dbReference type="EMBL" id="BGZO01000014">
    <property type="protein sequence ID" value="GBR76037.1"/>
    <property type="molecule type" value="Genomic_DNA"/>
</dbReference>
<gene>
    <name evidence="1" type="ORF">NO2_0650</name>
</gene>
<dbReference type="Pfam" id="PF06245">
    <property type="entry name" value="DUF1015"/>
    <property type="match status" value="1"/>
</dbReference>
<accession>A0A388TG30</accession>
<sequence>MARIKPFRGIRYNKAKVNYSDVVTQPYDKISPELLNAYYERSPYTTARLIRNKEADPYQAAAAELNRWLDEQVLVQDEQPAIYAYHQAYQVNGEQKVRQGFVALAGLEEFSQKIILPHEKTLAQPKADRLNLLRATNAHFGQIFFLYSDPQKKVEALLAEAVNREPDAVAVDHFGDRHTLWKITDTKIITAAATVLADKQLLIADGHHRYETACNFAREQGVTLGTENPYGYTMATLVNMDDEGLTVLPTHRLLHGLVDFTEAAFLTKAAEHFVITPHHALEHLLKAMQEKRAAGQISLGFYAGQPLLYELTLQNKASMDNLAADKSSAWRQLDVAVLHTLILENILGITPEKQAAQKNLNYIRTAHGAFEQVLNGQEQAVFFLNNTTVAQMYATVLAGDIMPQKSTDFYPKLLSGLVIYKIS</sequence>
<dbReference type="PIRSF" id="PIRSF033563">
    <property type="entry name" value="UCP033563"/>
    <property type="match status" value="1"/>
</dbReference>
<dbReference type="PANTHER" id="PTHR36454">
    <property type="entry name" value="LMO2823 PROTEIN"/>
    <property type="match status" value="1"/>
</dbReference>
<proteinExistence type="predicted"/>
<keyword evidence="2" id="KW-1185">Reference proteome</keyword>
<evidence type="ECO:0000313" key="2">
    <source>
        <dbReference type="Proteomes" id="UP000275925"/>
    </source>
</evidence>
<dbReference type="PANTHER" id="PTHR36454:SF1">
    <property type="entry name" value="DUF1015 DOMAIN-CONTAINING PROTEIN"/>
    <property type="match status" value="1"/>
</dbReference>
<comment type="caution">
    <text evidence="1">The sequence shown here is derived from an EMBL/GenBank/DDBJ whole genome shotgun (WGS) entry which is preliminary data.</text>
</comment>
<dbReference type="Proteomes" id="UP000275925">
    <property type="component" value="Unassembled WGS sequence"/>
</dbReference>
<protein>
    <submittedName>
        <fullName evidence="1">Protein DUF1015</fullName>
    </submittedName>
</protein>